<reference evidence="1 2" key="1">
    <citation type="submission" date="2024-08" db="EMBL/GenBank/DDBJ databases">
        <title>Clostridium lapicellarii sp. nov., and Clostridium renhuaiense sp. nov., two species isolated from the mud in a fermentation cellar used for producing sauce-flavour Chinese liquors.</title>
        <authorList>
            <person name="Yang F."/>
            <person name="Wang H."/>
            <person name="Chen L.Q."/>
            <person name="Zhou N."/>
            <person name="Lu J.J."/>
            <person name="Pu X.X."/>
            <person name="Wan B."/>
            <person name="Wang L."/>
            <person name="Liu S.J."/>
        </authorList>
    </citation>
    <scope>NUCLEOTIDE SEQUENCE [LARGE SCALE GENOMIC DNA]</scope>
    <source>
        <strain evidence="1 2">MT-5</strain>
    </source>
</reference>
<proteinExistence type="predicted"/>
<evidence type="ECO:0000313" key="2">
    <source>
        <dbReference type="Proteomes" id="UP001564657"/>
    </source>
</evidence>
<protein>
    <submittedName>
        <fullName evidence="1">Uncharacterized protein</fullName>
    </submittedName>
</protein>
<keyword evidence="2" id="KW-1185">Reference proteome</keyword>
<dbReference type="RefSeq" id="WP_369704947.1">
    <property type="nucleotide sequence ID" value="NZ_JBGEWD010000012.1"/>
</dbReference>
<name>A0ABV4BU53_9CLOT</name>
<comment type="caution">
    <text evidence="1">The sequence shown here is derived from an EMBL/GenBank/DDBJ whole genome shotgun (WGS) entry which is preliminary data.</text>
</comment>
<gene>
    <name evidence="1" type="ORF">AB8U03_12770</name>
</gene>
<evidence type="ECO:0000313" key="1">
    <source>
        <dbReference type="EMBL" id="MEY8001050.1"/>
    </source>
</evidence>
<sequence length="44" mass="5463">MEKEKPKKKKLNKDEFRRGEHLSFSDILNLMKRSNYKRLKDNLR</sequence>
<organism evidence="1 2">
    <name type="scientific">Clostridium moutaii</name>
    <dbReference type="NCBI Taxonomy" id="3240932"/>
    <lineage>
        <taxon>Bacteria</taxon>
        <taxon>Bacillati</taxon>
        <taxon>Bacillota</taxon>
        <taxon>Clostridia</taxon>
        <taxon>Eubacteriales</taxon>
        <taxon>Clostridiaceae</taxon>
        <taxon>Clostridium</taxon>
    </lineage>
</organism>
<accession>A0ABV4BU53</accession>
<dbReference type="EMBL" id="JBGEWD010000012">
    <property type="protein sequence ID" value="MEY8001050.1"/>
    <property type="molecule type" value="Genomic_DNA"/>
</dbReference>
<dbReference type="Proteomes" id="UP001564657">
    <property type="component" value="Unassembled WGS sequence"/>
</dbReference>